<keyword evidence="3" id="KW-1185">Reference proteome</keyword>
<keyword evidence="1" id="KW-1133">Transmembrane helix</keyword>
<dbReference type="AlphaFoldDB" id="A0A0H2RLY3"/>
<name>A0A0H2RLY3_9AGAM</name>
<dbReference type="InParanoid" id="A0A0H2RLY3"/>
<protein>
    <submittedName>
        <fullName evidence="2">Uncharacterized protein</fullName>
    </submittedName>
</protein>
<organism evidence="2 3">
    <name type="scientific">Schizopora paradoxa</name>
    <dbReference type="NCBI Taxonomy" id="27342"/>
    <lineage>
        <taxon>Eukaryota</taxon>
        <taxon>Fungi</taxon>
        <taxon>Dikarya</taxon>
        <taxon>Basidiomycota</taxon>
        <taxon>Agaricomycotina</taxon>
        <taxon>Agaricomycetes</taxon>
        <taxon>Hymenochaetales</taxon>
        <taxon>Schizoporaceae</taxon>
        <taxon>Schizopora</taxon>
    </lineage>
</organism>
<gene>
    <name evidence="2" type="ORF">SCHPADRAFT_519477</name>
</gene>
<reference evidence="2 3" key="1">
    <citation type="submission" date="2015-04" db="EMBL/GenBank/DDBJ databases">
        <title>Complete genome sequence of Schizopora paradoxa KUC8140, a cosmopolitan wood degrader in East Asia.</title>
        <authorList>
            <consortium name="DOE Joint Genome Institute"/>
            <person name="Min B."/>
            <person name="Park H."/>
            <person name="Jang Y."/>
            <person name="Kim J.-J."/>
            <person name="Kim K.H."/>
            <person name="Pangilinan J."/>
            <person name="Lipzen A."/>
            <person name="Riley R."/>
            <person name="Grigoriev I.V."/>
            <person name="Spatafora J.W."/>
            <person name="Choi I.-G."/>
        </authorList>
    </citation>
    <scope>NUCLEOTIDE SEQUENCE [LARGE SCALE GENOMIC DNA]</scope>
    <source>
        <strain evidence="2 3">KUC8140</strain>
    </source>
</reference>
<dbReference type="Proteomes" id="UP000053477">
    <property type="component" value="Unassembled WGS sequence"/>
</dbReference>
<keyword evidence="1" id="KW-0812">Transmembrane</keyword>
<proteinExistence type="predicted"/>
<dbReference type="EMBL" id="KQ086026">
    <property type="protein sequence ID" value="KLO10448.1"/>
    <property type="molecule type" value="Genomic_DNA"/>
</dbReference>
<evidence type="ECO:0000256" key="1">
    <source>
        <dbReference type="SAM" id="Phobius"/>
    </source>
</evidence>
<accession>A0A0H2RLY3</accession>
<evidence type="ECO:0000313" key="2">
    <source>
        <dbReference type="EMBL" id="KLO10448.1"/>
    </source>
</evidence>
<sequence length="92" mass="10728">MLRTSSKILRSEGAHRRELGIYISFRIIKMQRGLGYLRDRLQLLGLRVLSPPKAIFLLFSILFLVSSNRLRLHPSRMSAPAIFLPRRPIMRI</sequence>
<evidence type="ECO:0000313" key="3">
    <source>
        <dbReference type="Proteomes" id="UP000053477"/>
    </source>
</evidence>
<feature type="transmembrane region" description="Helical" evidence="1">
    <location>
        <begin position="54"/>
        <end position="72"/>
    </location>
</feature>
<keyword evidence="1" id="KW-0472">Membrane</keyword>